<dbReference type="EMBL" id="JAHWZX010000015">
    <property type="protein sequence ID" value="MBW4331970.1"/>
    <property type="molecule type" value="Genomic_DNA"/>
</dbReference>
<feature type="transmembrane region" description="Helical" evidence="2">
    <location>
        <begin position="29"/>
        <end position="48"/>
    </location>
</feature>
<feature type="coiled-coil region" evidence="1">
    <location>
        <begin position="76"/>
        <end position="110"/>
    </location>
</feature>
<gene>
    <name evidence="3" type="ORF">KY084_13945</name>
</gene>
<keyword evidence="1" id="KW-0175">Coiled coil</keyword>
<evidence type="ECO:0000313" key="3">
    <source>
        <dbReference type="EMBL" id="MBW4331970.1"/>
    </source>
</evidence>
<protein>
    <submittedName>
        <fullName evidence="3">Uncharacterized protein</fullName>
    </submittedName>
</protein>
<evidence type="ECO:0000313" key="4">
    <source>
        <dbReference type="Proteomes" id="UP001197214"/>
    </source>
</evidence>
<evidence type="ECO:0000256" key="2">
    <source>
        <dbReference type="SAM" id="Phobius"/>
    </source>
</evidence>
<accession>A0ABS6XP29</accession>
<keyword evidence="2" id="KW-1133">Transmembrane helix</keyword>
<sequence>MFSFLKFLSPVRAYRDLRRFLAQRRPHELVFMMAALFLTVLVIAGFVHDSRVEVPYKKSIIYVESWPLNRSEAEILAQQKIDVQKKREQQAELEKKQAERRAEFQRLDNQLDSWGL</sequence>
<dbReference type="Proteomes" id="UP001197214">
    <property type="component" value="Unassembled WGS sequence"/>
</dbReference>
<keyword evidence="2" id="KW-0472">Membrane</keyword>
<comment type="caution">
    <text evidence="3">The sequence shown here is derived from an EMBL/GenBank/DDBJ whole genome shotgun (WGS) entry which is preliminary data.</text>
</comment>
<reference evidence="3 4" key="1">
    <citation type="submission" date="2021-07" db="EMBL/GenBank/DDBJ databases">
        <title>Stakelama flava sp. nov., a novel endophytic bacterium isolated from branch of Kandelia candel.</title>
        <authorList>
            <person name="Tuo L."/>
        </authorList>
    </citation>
    <scope>NUCLEOTIDE SEQUENCE [LARGE SCALE GENOMIC DNA]</scope>
    <source>
        <strain evidence="3 4">CBK3Z-3</strain>
    </source>
</reference>
<keyword evidence="4" id="KW-1185">Reference proteome</keyword>
<organism evidence="3 4">
    <name type="scientific">Stakelama flava</name>
    <dbReference type="NCBI Taxonomy" id="2860338"/>
    <lineage>
        <taxon>Bacteria</taxon>
        <taxon>Pseudomonadati</taxon>
        <taxon>Pseudomonadota</taxon>
        <taxon>Alphaproteobacteria</taxon>
        <taxon>Sphingomonadales</taxon>
        <taxon>Sphingomonadaceae</taxon>
        <taxon>Stakelama</taxon>
    </lineage>
</organism>
<evidence type="ECO:0000256" key="1">
    <source>
        <dbReference type="SAM" id="Coils"/>
    </source>
</evidence>
<keyword evidence="2" id="KW-0812">Transmembrane</keyword>
<proteinExistence type="predicted"/>
<name>A0ABS6XP29_9SPHN</name>